<keyword evidence="2" id="KW-1133">Transmembrane helix</keyword>
<feature type="compositionally biased region" description="Low complexity" evidence="1">
    <location>
        <begin position="73"/>
        <end position="106"/>
    </location>
</feature>
<protein>
    <recommendedName>
        <fullName evidence="5">DUF4232 domain-containing protein</fullName>
    </recommendedName>
</protein>
<sequence length="244" mass="24270">MRTGASQGSRTGRPAPGRPGPGRPARRPRPSRAVIWRRRIVALIILLALVTGVVWGVSALVRTLTAQGAEAATTSTAASAGSEDSGTATGQSTTGSSGESSAAAGAEPEKPSGPVDPKGCSPRDLDVTMSAQPGSGGPTTFHLTLRNEGDVACLVDAGASSLVLTVHSGGDRVWSSGDCVAEPTARELLLDAGDSAETTITWDGTRSVKGCTGGQGAAQAGSYRVSATLGGASLPAATTTFTLG</sequence>
<accession>A0A2A9EN34</accession>
<feature type="region of interest" description="Disordered" evidence="1">
    <location>
        <begin position="1"/>
        <end position="30"/>
    </location>
</feature>
<keyword evidence="4" id="KW-1185">Reference proteome</keyword>
<keyword evidence="2" id="KW-0812">Transmembrane</keyword>
<evidence type="ECO:0000313" key="4">
    <source>
        <dbReference type="Proteomes" id="UP000222106"/>
    </source>
</evidence>
<evidence type="ECO:0000313" key="3">
    <source>
        <dbReference type="EMBL" id="PFG40318.1"/>
    </source>
</evidence>
<proteinExistence type="predicted"/>
<dbReference type="Proteomes" id="UP000222106">
    <property type="component" value="Unassembled WGS sequence"/>
</dbReference>
<organism evidence="3 4">
    <name type="scientific">Georgenia soli</name>
    <dbReference type="NCBI Taxonomy" id="638953"/>
    <lineage>
        <taxon>Bacteria</taxon>
        <taxon>Bacillati</taxon>
        <taxon>Actinomycetota</taxon>
        <taxon>Actinomycetes</taxon>
        <taxon>Micrococcales</taxon>
        <taxon>Bogoriellaceae</taxon>
        <taxon>Georgenia</taxon>
    </lineage>
</organism>
<name>A0A2A9EN34_9MICO</name>
<dbReference type="EMBL" id="PDJI01000004">
    <property type="protein sequence ID" value="PFG40318.1"/>
    <property type="molecule type" value="Genomic_DNA"/>
</dbReference>
<evidence type="ECO:0000256" key="2">
    <source>
        <dbReference type="SAM" id="Phobius"/>
    </source>
</evidence>
<evidence type="ECO:0008006" key="5">
    <source>
        <dbReference type="Google" id="ProtNLM"/>
    </source>
</evidence>
<feature type="region of interest" description="Disordered" evidence="1">
    <location>
        <begin position="73"/>
        <end position="141"/>
    </location>
</feature>
<evidence type="ECO:0000256" key="1">
    <source>
        <dbReference type="SAM" id="MobiDB-lite"/>
    </source>
</evidence>
<feature type="transmembrane region" description="Helical" evidence="2">
    <location>
        <begin position="40"/>
        <end position="61"/>
    </location>
</feature>
<gene>
    <name evidence="3" type="ORF">ATJ97_2843</name>
</gene>
<keyword evidence="2" id="KW-0472">Membrane</keyword>
<dbReference type="AlphaFoldDB" id="A0A2A9EN34"/>
<comment type="caution">
    <text evidence="3">The sequence shown here is derived from an EMBL/GenBank/DDBJ whole genome shotgun (WGS) entry which is preliminary data.</text>
</comment>
<reference evidence="3 4" key="1">
    <citation type="submission" date="2017-10" db="EMBL/GenBank/DDBJ databases">
        <title>Sequencing the genomes of 1000 actinobacteria strains.</title>
        <authorList>
            <person name="Klenk H.-P."/>
        </authorList>
    </citation>
    <scope>NUCLEOTIDE SEQUENCE [LARGE SCALE GENOMIC DNA]</scope>
    <source>
        <strain evidence="3 4">DSM 21838</strain>
    </source>
</reference>